<dbReference type="OrthoDB" id="5506143at2"/>
<protein>
    <submittedName>
        <fullName evidence="1">Dimeric dUTPase, all-alpha-NTP-PPase (MazG) superfamily</fullName>
    </submittedName>
</protein>
<evidence type="ECO:0000313" key="2">
    <source>
        <dbReference type="Proteomes" id="UP000199017"/>
    </source>
</evidence>
<proteinExistence type="predicted"/>
<dbReference type="Pfam" id="PF08761">
    <property type="entry name" value="dUTPase_2"/>
    <property type="match status" value="1"/>
</dbReference>
<dbReference type="InterPro" id="IPR014871">
    <property type="entry name" value="dUTPase/dCTP_pyrophosphatase"/>
</dbReference>
<dbReference type="CDD" id="cd11527">
    <property type="entry name" value="NTP-PPase_dUTPase"/>
    <property type="match status" value="1"/>
</dbReference>
<keyword evidence="2" id="KW-1185">Reference proteome</keyword>
<dbReference type="STRING" id="930129.SAMN05216352_102453"/>
<dbReference type="InterPro" id="IPR016947">
    <property type="entry name" value="UCP030140"/>
</dbReference>
<dbReference type="Proteomes" id="UP000199017">
    <property type="component" value="Unassembled WGS sequence"/>
</dbReference>
<dbReference type="Gene3D" id="1.10.4010.10">
    <property type="entry name" value="Type II deoxyuridine triphosphatase"/>
    <property type="match status" value="1"/>
</dbReference>
<accession>A0A1G8F032</accession>
<gene>
    <name evidence="1" type="ORF">SAMN05216352_102453</name>
</gene>
<sequence>MKQLFSIQRTLDERILKEHDLKREDIFMDKVLAFQVEAAELANETRCFKYWSHKPASSQAVILEEYVDGLHFILSIGIDKGWEEFPFQKEKNNRSLSGQFQAVFQAAAALTKKTEKQAYIELFQEYLQLGMQLGFSNDAVERAYLEKNEMNHKRQTEGY</sequence>
<dbReference type="AlphaFoldDB" id="A0A1G8F032"/>
<reference evidence="1 2" key="1">
    <citation type="submission" date="2016-10" db="EMBL/GenBank/DDBJ databases">
        <authorList>
            <person name="de Groot N.N."/>
        </authorList>
    </citation>
    <scope>NUCLEOTIDE SEQUENCE [LARGE SCALE GENOMIC DNA]</scope>
    <source>
        <strain evidence="2">P4B,CCM 7963,CECT 7998,DSM 25260,IBRC-M 10614,KCTC 13821</strain>
    </source>
</reference>
<dbReference type="PIRSF" id="PIRSF030140">
    <property type="entry name" value="UCP030140"/>
    <property type="match status" value="1"/>
</dbReference>
<dbReference type="RefSeq" id="WP_091581868.1">
    <property type="nucleotide sequence ID" value="NZ_FNDU01000002.1"/>
</dbReference>
<dbReference type="EMBL" id="FNDU01000002">
    <property type="protein sequence ID" value="SDH75369.1"/>
    <property type="molecule type" value="Genomic_DNA"/>
</dbReference>
<dbReference type="SUPFAM" id="SSF101386">
    <property type="entry name" value="all-alpha NTP pyrophosphatases"/>
    <property type="match status" value="1"/>
</dbReference>
<name>A0A1G8F032_9BACI</name>
<organism evidence="1 2">
    <name type="scientific">Alteribacillus bidgolensis</name>
    <dbReference type="NCBI Taxonomy" id="930129"/>
    <lineage>
        <taxon>Bacteria</taxon>
        <taxon>Bacillati</taxon>
        <taxon>Bacillota</taxon>
        <taxon>Bacilli</taxon>
        <taxon>Bacillales</taxon>
        <taxon>Bacillaceae</taxon>
        <taxon>Alteribacillus</taxon>
    </lineage>
</organism>
<evidence type="ECO:0000313" key="1">
    <source>
        <dbReference type="EMBL" id="SDH75369.1"/>
    </source>
</evidence>